<name>A0A1G8M256_9LACT</name>
<dbReference type="Pfam" id="PF08282">
    <property type="entry name" value="Hydrolase_3"/>
    <property type="match status" value="1"/>
</dbReference>
<dbReference type="NCBIfam" id="TIGR01484">
    <property type="entry name" value="HAD-SF-IIB"/>
    <property type="match status" value="1"/>
</dbReference>
<reference evidence="1 2" key="1">
    <citation type="submission" date="2017-09" db="EMBL/GenBank/DDBJ databases">
        <title>Bacterial strain isolated from the female urinary microbiota.</title>
        <authorList>
            <person name="Thomas-White K."/>
            <person name="Kumar N."/>
            <person name="Forster S."/>
            <person name="Putonti C."/>
            <person name="Lawley T."/>
            <person name="Wolfe A.J."/>
        </authorList>
    </citation>
    <scope>NUCLEOTIDE SEQUENCE [LARGE SCALE GENOMIC DNA]</scope>
    <source>
        <strain evidence="1 2">UMB0852</strain>
    </source>
</reference>
<dbReference type="GO" id="GO:0016791">
    <property type="term" value="F:phosphatase activity"/>
    <property type="evidence" value="ECO:0007669"/>
    <property type="project" value="UniProtKB-ARBA"/>
</dbReference>
<dbReference type="InterPro" id="IPR036412">
    <property type="entry name" value="HAD-like_sf"/>
</dbReference>
<evidence type="ECO:0000313" key="1">
    <source>
        <dbReference type="EMBL" id="PMC57958.1"/>
    </source>
</evidence>
<dbReference type="STRING" id="84521.SAMN04487994_10273"/>
<dbReference type="SFLD" id="SFLDG01144">
    <property type="entry name" value="C2.B.4:_PGP_Like"/>
    <property type="match status" value="1"/>
</dbReference>
<gene>
    <name evidence="1" type="ORF">CJ205_06905</name>
</gene>
<dbReference type="PANTHER" id="PTHR10000:SF8">
    <property type="entry name" value="HAD SUPERFAMILY HYDROLASE-LIKE, TYPE 3"/>
    <property type="match status" value="1"/>
</dbReference>
<dbReference type="PROSITE" id="PS01229">
    <property type="entry name" value="COF_2"/>
    <property type="match status" value="1"/>
</dbReference>
<protein>
    <submittedName>
        <fullName evidence="1">HAD family phosphatase</fullName>
    </submittedName>
</protein>
<dbReference type="Gene3D" id="3.30.1240.10">
    <property type="match status" value="1"/>
</dbReference>
<dbReference type="PANTHER" id="PTHR10000">
    <property type="entry name" value="PHOSPHOSERINE PHOSPHATASE"/>
    <property type="match status" value="1"/>
</dbReference>
<proteinExistence type="predicted"/>
<dbReference type="Proteomes" id="UP000235682">
    <property type="component" value="Unassembled WGS sequence"/>
</dbReference>
<dbReference type="GO" id="GO:0000287">
    <property type="term" value="F:magnesium ion binding"/>
    <property type="evidence" value="ECO:0007669"/>
    <property type="project" value="TreeGrafter"/>
</dbReference>
<dbReference type="InterPro" id="IPR000150">
    <property type="entry name" value="Cof"/>
</dbReference>
<dbReference type="InterPro" id="IPR006379">
    <property type="entry name" value="HAD-SF_hydro_IIB"/>
</dbReference>
<dbReference type="InterPro" id="IPR023214">
    <property type="entry name" value="HAD_sf"/>
</dbReference>
<comment type="caution">
    <text evidence="1">The sequence shown here is derived from an EMBL/GenBank/DDBJ whole genome shotgun (WGS) entry which is preliminary data.</text>
</comment>
<dbReference type="RefSeq" id="WP_092085506.1">
    <property type="nucleotide sequence ID" value="NZ_FNEL01000027.1"/>
</dbReference>
<dbReference type="SUPFAM" id="SSF56784">
    <property type="entry name" value="HAD-like"/>
    <property type="match status" value="1"/>
</dbReference>
<organism evidence="1 2">
    <name type="scientific">Dolosicoccus paucivorans</name>
    <dbReference type="NCBI Taxonomy" id="84521"/>
    <lineage>
        <taxon>Bacteria</taxon>
        <taxon>Bacillati</taxon>
        <taxon>Bacillota</taxon>
        <taxon>Bacilli</taxon>
        <taxon>Lactobacillales</taxon>
        <taxon>Aerococcaceae</taxon>
        <taxon>Dolosicoccus</taxon>
    </lineage>
</organism>
<dbReference type="SFLD" id="SFLDS00003">
    <property type="entry name" value="Haloacid_Dehalogenase"/>
    <property type="match status" value="1"/>
</dbReference>
<dbReference type="PROSITE" id="PS01228">
    <property type="entry name" value="COF_1"/>
    <property type="match status" value="1"/>
</dbReference>
<dbReference type="SFLD" id="SFLDG01140">
    <property type="entry name" value="C2.B:_Phosphomannomutase_and_P"/>
    <property type="match status" value="1"/>
</dbReference>
<dbReference type="OrthoDB" id="9790031at2"/>
<keyword evidence="2" id="KW-1185">Reference proteome</keyword>
<dbReference type="NCBIfam" id="TIGR00099">
    <property type="entry name" value="Cof-subfamily"/>
    <property type="match status" value="1"/>
</dbReference>
<sequence>MIQLIAIDLDGTLLNKDELISKRNIEALHKAHQQGIKIVICTGRPYFFMKQFLEEIGLTSPDDYIITYNGALVQKAATGEILVEQTLTKDDLLKWQEALLPTDLSLNAIDFDGVYTPLTYPKGRENTYLTSRPHLPNWAVDFNTVSEDHRYNKFVIAQEPNFLDERRQLLSDELLKNYSVMKSQPDLLEVMNVEADKGKALVLLAEKLNIPIENMMAIGDQPNDLPMIQRAGIGVAMANADALVKEAADEVTLSNEEDGVAAVIEKYLTEGGN</sequence>
<dbReference type="Gene3D" id="3.40.50.1000">
    <property type="entry name" value="HAD superfamily/HAD-like"/>
    <property type="match status" value="1"/>
</dbReference>
<evidence type="ECO:0000313" key="2">
    <source>
        <dbReference type="Proteomes" id="UP000235682"/>
    </source>
</evidence>
<dbReference type="AlphaFoldDB" id="A0A1G8M256"/>
<dbReference type="EMBL" id="PNHE01000033">
    <property type="protein sequence ID" value="PMC57958.1"/>
    <property type="molecule type" value="Genomic_DNA"/>
</dbReference>
<dbReference type="GO" id="GO:0005829">
    <property type="term" value="C:cytosol"/>
    <property type="evidence" value="ECO:0007669"/>
    <property type="project" value="TreeGrafter"/>
</dbReference>
<accession>A0A1G8M256</accession>
<dbReference type="CDD" id="cd07516">
    <property type="entry name" value="HAD_Pase"/>
    <property type="match status" value="1"/>
</dbReference>